<dbReference type="AlphaFoldDB" id="A0A2T4ZHY8"/>
<reference evidence="8 9" key="1">
    <citation type="submission" date="2018-04" db="EMBL/GenBank/DDBJ databases">
        <title>Genomic Encyclopedia of Archaeal and Bacterial Type Strains, Phase II (KMG-II): from individual species to whole genera.</title>
        <authorList>
            <person name="Goeker M."/>
        </authorList>
    </citation>
    <scope>NUCLEOTIDE SEQUENCE [LARGE SCALE GENOMIC DNA]</scope>
    <source>
        <strain evidence="8 9">DSM 25521</strain>
    </source>
</reference>
<feature type="transmembrane region" description="Helical" evidence="7">
    <location>
        <begin position="29"/>
        <end position="57"/>
    </location>
</feature>
<feature type="transmembrane region" description="Helical" evidence="7">
    <location>
        <begin position="69"/>
        <end position="89"/>
    </location>
</feature>
<keyword evidence="9" id="KW-1185">Reference proteome</keyword>
<accession>A0A2T4ZHY8</accession>
<feature type="transmembrane region" description="Helical" evidence="7">
    <location>
        <begin position="110"/>
        <end position="128"/>
    </location>
</feature>
<keyword evidence="8" id="KW-0489">Methyltransferase</keyword>
<dbReference type="EMBL" id="PZZL01000001">
    <property type="protein sequence ID" value="PTM61600.1"/>
    <property type="molecule type" value="Genomic_DNA"/>
</dbReference>
<keyword evidence="3 7" id="KW-0812">Transmembrane</keyword>
<dbReference type="PANTHER" id="PTHR31040:SF1">
    <property type="entry name" value="NURIM"/>
    <property type="match status" value="1"/>
</dbReference>
<dbReference type="Proteomes" id="UP000241808">
    <property type="component" value="Unassembled WGS sequence"/>
</dbReference>
<evidence type="ECO:0000313" key="9">
    <source>
        <dbReference type="Proteomes" id="UP000241808"/>
    </source>
</evidence>
<dbReference type="Gene3D" id="1.20.120.1630">
    <property type="match status" value="1"/>
</dbReference>
<dbReference type="GO" id="GO:0008168">
    <property type="term" value="F:methyltransferase activity"/>
    <property type="evidence" value="ECO:0007669"/>
    <property type="project" value="UniProtKB-KW"/>
</dbReference>
<keyword evidence="4 7" id="KW-1133">Transmembrane helix</keyword>
<dbReference type="GO" id="GO:0016020">
    <property type="term" value="C:membrane"/>
    <property type="evidence" value="ECO:0007669"/>
    <property type="project" value="UniProtKB-SubCell"/>
</dbReference>
<evidence type="ECO:0000256" key="1">
    <source>
        <dbReference type="ARBA" id="ARBA00004141"/>
    </source>
</evidence>
<dbReference type="InterPro" id="IPR033580">
    <property type="entry name" value="Nurim-like"/>
</dbReference>
<comment type="similarity">
    <text evidence="2">Belongs to the nurim family.</text>
</comment>
<evidence type="ECO:0000256" key="4">
    <source>
        <dbReference type="ARBA" id="ARBA00022989"/>
    </source>
</evidence>
<evidence type="ECO:0000256" key="5">
    <source>
        <dbReference type="ARBA" id="ARBA00023136"/>
    </source>
</evidence>
<evidence type="ECO:0000256" key="2">
    <source>
        <dbReference type="ARBA" id="ARBA00010631"/>
    </source>
</evidence>
<dbReference type="GO" id="GO:0032259">
    <property type="term" value="P:methylation"/>
    <property type="evidence" value="ECO:0007669"/>
    <property type="project" value="UniProtKB-KW"/>
</dbReference>
<organism evidence="8 9">
    <name type="scientific">Phreatobacter oligotrophus</name>
    <dbReference type="NCBI Taxonomy" id="1122261"/>
    <lineage>
        <taxon>Bacteria</taxon>
        <taxon>Pseudomonadati</taxon>
        <taxon>Pseudomonadota</taxon>
        <taxon>Alphaproteobacteria</taxon>
        <taxon>Hyphomicrobiales</taxon>
        <taxon>Phreatobacteraceae</taxon>
        <taxon>Phreatobacter</taxon>
    </lineage>
</organism>
<evidence type="ECO:0000256" key="6">
    <source>
        <dbReference type="SAM" id="MobiDB-lite"/>
    </source>
</evidence>
<proteinExistence type="inferred from homology"/>
<protein>
    <submittedName>
        <fullName evidence="8">Protein-S-isoprenylcysteine O-methyltransferase Ste14</fullName>
    </submittedName>
</protein>
<comment type="subcellular location">
    <subcellularLocation>
        <location evidence="1">Membrane</location>
        <topology evidence="1">Multi-pass membrane protein</topology>
    </subcellularLocation>
</comment>
<keyword evidence="8" id="KW-0808">Transferase</keyword>
<comment type="caution">
    <text evidence="8">The sequence shown here is derived from an EMBL/GenBank/DDBJ whole genome shotgun (WGS) entry which is preliminary data.</text>
</comment>
<evidence type="ECO:0000313" key="8">
    <source>
        <dbReference type="EMBL" id="PTM61600.1"/>
    </source>
</evidence>
<sequence length="298" mass="32283">MPSHTKAQFDRLLALMAPALRPPPGRGRIVTALVFGLVVHAIFAAAVMAMIVAMYFGMSMSLGQVPAPWSHLCNGLLLLQFPITHSLLLSQRGGRLLNRAIPVHGQTLSTTTYAIVASVQLLLLFALWTPSGVIWWRAEGVLLGVISAAYAASWLLLLKASFDAGAEVQSGALGWMSLLANRRPLYPDLPTGGLFRFIRQPIYVAFALTLWTVPIWTPDQFVIAVTYTLYCLLAPKLKERRFAARYGARFEAYRSSVPYALPRLSGTTRPPVAPDGRAGHDPAAAGPPPSSKPSPAET</sequence>
<dbReference type="PANTHER" id="PTHR31040">
    <property type="entry name" value="NURIM"/>
    <property type="match status" value="1"/>
</dbReference>
<feature type="region of interest" description="Disordered" evidence="6">
    <location>
        <begin position="261"/>
        <end position="298"/>
    </location>
</feature>
<evidence type="ECO:0000256" key="3">
    <source>
        <dbReference type="ARBA" id="ARBA00022692"/>
    </source>
</evidence>
<feature type="transmembrane region" description="Helical" evidence="7">
    <location>
        <begin position="134"/>
        <end position="157"/>
    </location>
</feature>
<name>A0A2T4ZHY8_9HYPH</name>
<evidence type="ECO:0000256" key="7">
    <source>
        <dbReference type="SAM" id="Phobius"/>
    </source>
</evidence>
<keyword evidence="5 7" id="KW-0472">Membrane</keyword>
<gene>
    <name evidence="8" type="ORF">C8P69_101270</name>
</gene>